<feature type="compositionally biased region" description="Basic and acidic residues" evidence="6">
    <location>
        <begin position="1"/>
        <end position="14"/>
    </location>
</feature>
<evidence type="ECO:0000259" key="7">
    <source>
        <dbReference type="SMART" id="SM00906"/>
    </source>
</evidence>
<reference evidence="8" key="1">
    <citation type="submission" date="2023-06" db="EMBL/GenBank/DDBJ databases">
        <title>Genome-scale phylogeny and comparative genomics of the fungal order Sordariales.</title>
        <authorList>
            <consortium name="Lawrence Berkeley National Laboratory"/>
            <person name="Hensen N."/>
            <person name="Bonometti L."/>
            <person name="Westerberg I."/>
            <person name="Brannstrom I.O."/>
            <person name="Guillou S."/>
            <person name="Cros-Aarteil S."/>
            <person name="Calhoun S."/>
            <person name="Haridas S."/>
            <person name="Kuo A."/>
            <person name="Mondo S."/>
            <person name="Pangilinan J."/>
            <person name="Riley R."/>
            <person name="Labutti K."/>
            <person name="Andreopoulos B."/>
            <person name="Lipzen A."/>
            <person name="Chen C."/>
            <person name="Yanf M."/>
            <person name="Daum C."/>
            <person name="Ng V."/>
            <person name="Clum A."/>
            <person name="Steindorff A."/>
            <person name="Ohm R."/>
            <person name="Martin F."/>
            <person name="Silar P."/>
            <person name="Natvig D."/>
            <person name="Lalanne C."/>
            <person name="Gautier V."/>
            <person name="Ament-Velasquez S.L."/>
            <person name="Kruys A."/>
            <person name="Hutchinson M.I."/>
            <person name="Powell A.J."/>
            <person name="Barry K."/>
            <person name="Miller A.N."/>
            <person name="Grigoriev I.V."/>
            <person name="Debuchy R."/>
            <person name="Gladieux P."/>
            <person name="Thoren M.H."/>
            <person name="Johannesson H."/>
        </authorList>
    </citation>
    <scope>NUCLEOTIDE SEQUENCE</scope>
    <source>
        <strain evidence="8">8032-3</strain>
    </source>
</reference>
<dbReference type="RefSeq" id="XP_060279890.1">
    <property type="nucleotide sequence ID" value="XM_060428919.1"/>
</dbReference>
<evidence type="ECO:0000313" key="9">
    <source>
        <dbReference type="Proteomes" id="UP001244011"/>
    </source>
</evidence>
<evidence type="ECO:0000256" key="2">
    <source>
        <dbReference type="ARBA" id="ARBA00023015"/>
    </source>
</evidence>
<dbReference type="GO" id="GO:0005634">
    <property type="term" value="C:nucleus"/>
    <property type="evidence" value="ECO:0007669"/>
    <property type="project" value="UniProtKB-SubCell"/>
</dbReference>
<keyword evidence="3" id="KW-0238">DNA-binding</keyword>
<dbReference type="GO" id="GO:0008270">
    <property type="term" value="F:zinc ion binding"/>
    <property type="evidence" value="ECO:0007669"/>
    <property type="project" value="InterPro"/>
</dbReference>
<accession>A0AAJ0FDW3</accession>
<comment type="subcellular location">
    <subcellularLocation>
        <location evidence="1">Nucleus</location>
    </subcellularLocation>
</comment>
<comment type="caution">
    <text evidence="8">The sequence shown here is derived from an EMBL/GenBank/DDBJ whole genome shotgun (WGS) entry which is preliminary data.</text>
</comment>
<dbReference type="InterPro" id="IPR051089">
    <property type="entry name" value="prtT"/>
</dbReference>
<evidence type="ECO:0000256" key="3">
    <source>
        <dbReference type="ARBA" id="ARBA00023125"/>
    </source>
</evidence>
<name>A0AAJ0FDW3_9PEZI</name>
<dbReference type="Proteomes" id="UP001244011">
    <property type="component" value="Unassembled WGS sequence"/>
</dbReference>
<dbReference type="CDD" id="cd12148">
    <property type="entry name" value="fungal_TF_MHR"/>
    <property type="match status" value="1"/>
</dbReference>
<evidence type="ECO:0000313" key="8">
    <source>
        <dbReference type="EMBL" id="KAK1763677.1"/>
    </source>
</evidence>
<evidence type="ECO:0000256" key="5">
    <source>
        <dbReference type="ARBA" id="ARBA00023242"/>
    </source>
</evidence>
<keyword evidence="4" id="KW-0804">Transcription</keyword>
<evidence type="ECO:0000256" key="6">
    <source>
        <dbReference type="SAM" id="MobiDB-lite"/>
    </source>
</evidence>
<evidence type="ECO:0000256" key="1">
    <source>
        <dbReference type="ARBA" id="ARBA00004123"/>
    </source>
</evidence>
<evidence type="ECO:0000256" key="4">
    <source>
        <dbReference type="ARBA" id="ARBA00023163"/>
    </source>
</evidence>
<keyword evidence="5" id="KW-0539">Nucleus</keyword>
<dbReference type="Pfam" id="PF04082">
    <property type="entry name" value="Fungal_trans"/>
    <property type="match status" value="1"/>
</dbReference>
<dbReference type="GO" id="GO:0006351">
    <property type="term" value="P:DNA-templated transcription"/>
    <property type="evidence" value="ECO:0007669"/>
    <property type="project" value="InterPro"/>
</dbReference>
<dbReference type="PANTHER" id="PTHR31845:SF17">
    <property type="entry name" value="ZN(II)2CYS6 TRANSCRIPTION FACTOR (EUROFUNG)"/>
    <property type="match status" value="1"/>
</dbReference>
<dbReference type="InterPro" id="IPR007219">
    <property type="entry name" value="XnlR_reg_dom"/>
</dbReference>
<feature type="domain" description="Xylanolytic transcriptional activator regulatory" evidence="7">
    <location>
        <begin position="156"/>
        <end position="231"/>
    </location>
</feature>
<organism evidence="8 9">
    <name type="scientific">Phialemonium atrogriseum</name>
    <dbReference type="NCBI Taxonomy" id="1093897"/>
    <lineage>
        <taxon>Eukaryota</taxon>
        <taxon>Fungi</taxon>
        <taxon>Dikarya</taxon>
        <taxon>Ascomycota</taxon>
        <taxon>Pezizomycotina</taxon>
        <taxon>Sordariomycetes</taxon>
        <taxon>Sordariomycetidae</taxon>
        <taxon>Cephalothecales</taxon>
        <taxon>Cephalothecaceae</taxon>
        <taxon>Phialemonium</taxon>
    </lineage>
</organism>
<gene>
    <name evidence="8" type="ORF">QBC33DRAFT_548927</name>
</gene>
<dbReference type="GO" id="GO:0000981">
    <property type="term" value="F:DNA-binding transcription factor activity, RNA polymerase II-specific"/>
    <property type="evidence" value="ECO:0007669"/>
    <property type="project" value="TreeGrafter"/>
</dbReference>
<proteinExistence type="predicted"/>
<keyword evidence="2" id="KW-0805">Transcription regulation</keyword>
<keyword evidence="9" id="KW-1185">Reference proteome</keyword>
<dbReference type="GO" id="GO:0000976">
    <property type="term" value="F:transcription cis-regulatory region binding"/>
    <property type="evidence" value="ECO:0007669"/>
    <property type="project" value="TreeGrafter"/>
</dbReference>
<dbReference type="EMBL" id="MU839025">
    <property type="protein sequence ID" value="KAK1763677.1"/>
    <property type="molecule type" value="Genomic_DNA"/>
</dbReference>
<dbReference type="SMART" id="SM00906">
    <property type="entry name" value="Fungal_trans"/>
    <property type="match status" value="1"/>
</dbReference>
<dbReference type="PANTHER" id="PTHR31845">
    <property type="entry name" value="FINGER DOMAIN PROTEIN, PUTATIVE-RELATED"/>
    <property type="match status" value="1"/>
</dbReference>
<dbReference type="AlphaFoldDB" id="A0AAJ0FDW3"/>
<sequence>MRREGSPERQHEDPGLVPAPMGSLYELTKVANLRNATTSLVPQVTPPEEDIISRGIIPIAEGDHLFALYLKNHHQLLWGGVLFPYRTLDAVRRASALLSTAVLTVAALHTPDRAEVLQLCYDSFVTLVSNSFLSRRHNIDDIRALCLAAFFLPNLSWRLSGQAVRMAAEMNIHQSFQKLVNGDVSHRERVRLWYALYICDRHFSIAYGRPSAMHGDAAIFGVEKFIQSPSAEAGDIRLSAQVALFKILTEAYLEYGSDQNQALSEQDLERLRTFNIAIEQWRLLWQPRSLDSVSIGSYPSKGVVLYYHFARFQLNSLALRGVRWPSIEPLSPNRREAAMAAISAAMNTLMDILGESDLKRALNGVPLFTHAMVAFCATFLLKMAAMWGFGGDDLLSQGMGLGFSLDGVLRLAHRSADLLSEVAEKVSEKHLTRVIVAGIRELIQRVTVSSAQWADMNRGDTDDHHVPLRMESQGGPADSAVDSVAGQAGNDVQEMICNMDLNTLVGFLEFDSGETFLSQWSEVGYETWPAPT</sequence>
<feature type="region of interest" description="Disordered" evidence="6">
    <location>
        <begin position="1"/>
        <end position="20"/>
    </location>
</feature>
<protein>
    <recommendedName>
        <fullName evidence="7">Xylanolytic transcriptional activator regulatory domain-containing protein</fullName>
    </recommendedName>
</protein>
<dbReference type="GeneID" id="85312106"/>